<organism evidence="2 3">
    <name type="scientific">Cryobacterium cryoconiti</name>
    <dbReference type="NCBI Taxonomy" id="1259239"/>
    <lineage>
        <taxon>Bacteria</taxon>
        <taxon>Bacillati</taxon>
        <taxon>Actinomycetota</taxon>
        <taxon>Actinomycetes</taxon>
        <taxon>Micrococcales</taxon>
        <taxon>Microbacteriaceae</taxon>
        <taxon>Cryobacterium</taxon>
    </lineage>
</organism>
<comment type="caution">
    <text evidence="2">The sequence shown here is derived from an EMBL/GenBank/DDBJ whole genome shotgun (WGS) entry which is preliminary data.</text>
</comment>
<dbReference type="AlphaFoldDB" id="A0A4Y8JWF0"/>
<name>A0A4Y8JWF0_9MICO</name>
<evidence type="ECO:0000256" key="1">
    <source>
        <dbReference type="SAM" id="MobiDB-lite"/>
    </source>
</evidence>
<sequence>MPETCCAATCRDPRWSSPLPVVEPVETRRSSPLPVVEPVETRWSSPLPVVEPVETGEPSRSRWSSLSRPGEPTLII</sequence>
<evidence type="ECO:0000313" key="2">
    <source>
        <dbReference type="EMBL" id="TFD31215.1"/>
    </source>
</evidence>
<feature type="region of interest" description="Disordered" evidence="1">
    <location>
        <begin position="50"/>
        <end position="76"/>
    </location>
</feature>
<dbReference type="EMBL" id="SOHA01000017">
    <property type="protein sequence ID" value="TFD31215.1"/>
    <property type="molecule type" value="Genomic_DNA"/>
</dbReference>
<evidence type="ECO:0000313" key="3">
    <source>
        <dbReference type="Proteomes" id="UP000297472"/>
    </source>
</evidence>
<keyword evidence="3" id="KW-1185">Reference proteome</keyword>
<accession>A0A4Y8JWF0</accession>
<gene>
    <name evidence="2" type="ORF">E3T49_06790</name>
</gene>
<reference evidence="2 3" key="1">
    <citation type="submission" date="2019-03" db="EMBL/GenBank/DDBJ databases">
        <title>Genomics of glacier-inhabiting Cryobacterium strains.</title>
        <authorList>
            <person name="Liu Q."/>
            <person name="Xin Y.-H."/>
        </authorList>
    </citation>
    <scope>NUCLEOTIDE SEQUENCE [LARGE SCALE GENOMIC DNA]</scope>
    <source>
        <strain evidence="2 3">TMT1-51</strain>
    </source>
</reference>
<proteinExistence type="predicted"/>
<dbReference type="Proteomes" id="UP000297472">
    <property type="component" value="Unassembled WGS sequence"/>
</dbReference>
<protein>
    <submittedName>
        <fullName evidence="2">Uncharacterized protein</fullName>
    </submittedName>
</protein>